<evidence type="ECO:0000259" key="3">
    <source>
        <dbReference type="Pfam" id="PF22622"/>
    </source>
</evidence>
<feature type="region of interest" description="Disordered" evidence="1">
    <location>
        <begin position="152"/>
        <end position="181"/>
    </location>
</feature>
<dbReference type="Pfam" id="PF01575">
    <property type="entry name" value="MaoC_dehydratas"/>
    <property type="match status" value="1"/>
</dbReference>
<dbReference type="EMBL" id="BAABGJ010000002">
    <property type="protein sequence ID" value="GAA4330743.1"/>
    <property type="molecule type" value="Genomic_DNA"/>
</dbReference>
<proteinExistence type="predicted"/>
<dbReference type="PANTHER" id="PTHR13078">
    <property type="entry name" value="PEROXISOMAL MULTIFUNCTIONAL ENZYME TYPE 2-RELATED"/>
    <property type="match status" value="1"/>
</dbReference>
<sequence>MPIDYQRLREWRFPDVVQTYGPREVMAYALSLGAGSDPLDAARLPFVFEGAPGGLRVLPTFALVLGYPGFWMSDPASGIDAARLVHGENGLTIHRPLPGAATVVGRSRVTRIVDKGPGRGAVVTVERTISDADSGTQYATIRHVTFCRGDGGFATSEQPGDEPGPALPKVPGAGPALSDPHMTRPDAALLYRLHADPNPLHADPGVAKAAGFDRPILHGLASYGMAALSVIRHCCGGRPERFRSLDLRFTAPMFPGETLEVDLWPDRGRVQLRGRVSPRGVTVLDCGIAEIE</sequence>
<evidence type="ECO:0000313" key="5">
    <source>
        <dbReference type="Proteomes" id="UP001500975"/>
    </source>
</evidence>
<gene>
    <name evidence="4" type="ORF">GCM10023165_04640</name>
</gene>
<dbReference type="Gene3D" id="3.10.129.10">
    <property type="entry name" value="Hotdog Thioesterase"/>
    <property type="match status" value="1"/>
</dbReference>
<dbReference type="InterPro" id="IPR002539">
    <property type="entry name" value="MaoC-like_dom"/>
</dbReference>
<comment type="caution">
    <text evidence="4">The sequence shown here is derived from an EMBL/GenBank/DDBJ whole genome shotgun (WGS) entry which is preliminary data.</text>
</comment>
<dbReference type="RefSeq" id="WP_345535611.1">
    <property type="nucleotide sequence ID" value="NZ_BAABGJ010000002.1"/>
</dbReference>
<dbReference type="SUPFAM" id="SSF54637">
    <property type="entry name" value="Thioesterase/thiol ester dehydrase-isomerase"/>
    <property type="match status" value="2"/>
</dbReference>
<dbReference type="InterPro" id="IPR054357">
    <property type="entry name" value="MFE-2_N"/>
</dbReference>
<organism evidence="4 5">
    <name type="scientific">Variovorax defluvii</name>
    <dbReference type="NCBI Taxonomy" id="913761"/>
    <lineage>
        <taxon>Bacteria</taxon>
        <taxon>Pseudomonadati</taxon>
        <taxon>Pseudomonadota</taxon>
        <taxon>Betaproteobacteria</taxon>
        <taxon>Burkholderiales</taxon>
        <taxon>Comamonadaceae</taxon>
        <taxon>Variovorax</taxon>
    </lineage>
</organism>
<evidence type="ECO:0000256" key="1">
    <source>
        <dbReference type="SAM" id="MobiDB-lite"/>
    </source>
</evidence>
<dbReference type="InterPro" id="IPR029069">
    <property type="entry name" value="HotDog_dom_sf"/>
</dbReference>
<evidence type="ECO:0000313" key="4">
    <source>
        <dbReference type="EMBL" id="GAA4330743.1"/>
    </source>
</evidence>
<feature type="domain" description="Peroxisomal multifunctional enzyme type 2-like N-terminal" evidence="3">
    <location>
        <begin position="19"/>
        <end position="149"/>
    </location>
</feature>
<dbReference type="PANTHER" id="PTHR13078:SF56">
    <property type="entry name" value="PEROXISOMAL MULTIFUNCTIONAL ENZYME TYPE 2"/>
    <property type="match status" value="1"/>
</dbReference>
<reference evidence="5" key="1">
    <citation type="journal article" date="2019" name="Int. J. Syst. Evol. Microbiol.">
        <title>The Global Catalogue of Microorganisms (GCM) 10K type strain sequencing project: providing services to taxonomists for standard genome sequencing and annotation.</title>
        <authorList>
            <consortium name="The Broad Institute Genomics Platform"/>
            <consortium name="The Broad Institute Genome Sequencing Center for Infectious Disease"/>
            <person name="Wu L."/>
            <person name="Ma J."/>
        </authorList>
    </citation>
    <scope>NUCLEOTIDE SEQUENCE [LARGE SCALE GENOMIC DNA]</scope>
    <source>
        <strain evidence="5">JCM 17804</strain>
    </source>
</reference>
<name>A0ABP8GX43_9BURK</name>
<accession>A0ABP8GX43</accession>
<evidence type="ECO:0000259" key="2">
    <source>
        <dbReference type="Pfam" id="PF01575"/>
    </source>
</evidence>
<dbReference type="Pfam" id="PF22622">
    <property type="entry name" value="MFE-2_hydrat-2_N"/>
    <property type="match status" value="1"/>
</dbReference>
<feature type="domain" description="MaoC-like" evidence="2">
    <location>
        <begin position="171"/>
        <end position="265"/>
    </location>
</feature>
<keyword evidence="5" id="KW-1185">Reference proteome</keyword>
<protein>
    <submittedName>
        <fullName evidence="4">MaoC family dehydratase</fullName>
    </submittedName>
</protein>
<dbReference type="Proteomes" id="UP001500975">
    <property type="component" value="Unassembled WGS sequence"/>
</dbReference>
<dbReference type="CDD" id="cd03448">
    <property type="entry name" value="HDE_HSD"/>
    <property type="match status" value="1"/>
</dbReference>